<gene>
    <name evidence="1" type="ORF">BTO20_22335</name>
</gene>
<sequence length="205" mass="22396">MTHPVQTVIYRLDAEHDPAWQFYSMPESIVGGGKTLDDVRAEYRDALAFSLDSPALPEIREYIEGEIGSLGIWLRLPIDHPNVDAVFEQVGRQITAYPEDRDWFFANTTAGGDPVIVTAPADAPLSSILDQMTIYDTLILVMLRRAEGTVQNVFLSLAGAETVDGMDEPPTSFGSMGLTPDSPLRDLLAAALKHHVNKVSALALC</sequence>
<dbReference type="KEGG" id="mdx:BTO20_22335"/>
<organism evidence="1 2">
    <name type="scientific">Mycobacterium dioxanotrophicus</name>
    <dbReference type="NCBI Taxonomy" id="482462"/>
    <lineage>
        <taxon>Bacteria</taxon>
        <taxon>Bacillati</taxon>
        <taxon>Actinomycetota</taxon>
        <taxon>Actinomycetes</taxon>
        <taxon>Mycobacteriales</taxon>
        <taxon>Mycobacteriaceae</taxon>
        <taxon>Mycobacterium</taxon>
    </lineage>
</organism>
<dbReference type="OrthoDB" id="4733582at2"/>
<accession>A0A1Y0C6S9</accession>
<dbReference type="AlphaFoldDB" id="A0A1Y0C6S9"/>
<dbReference type="Proteomes" id="UP000195331">
    <property type="component" value="Chromosome"/>
</dbReference>
<keyword evidence="2" id="KW-1185">Reference proteome</keyword>
<evidence type="ECO:0000313" key="2">
    <source>
        <dbReference type="Proteomes" id="UP000195331"/>
    </source>
</evidence>
<proteinExistence type="predicted"/>
<evidence type="ECO:0000313" key="1">
    <source>
        <dbReference type="EMBL" id="ART70911.1"/>
    </source>
</evidence>
<dbReference type="RefSeq" id="WP_087078328.1">
    <property type="nucleotide sequence ID" value="NZ_CP020809.1"/>
</dbReference>
<name>A0A1Y0C6S9_9MYCO</name>
<reference evidence="1 2" key="1">
    <citation type="submission" date="2017-04" db="EMBL/GenBank/DDBJ databases">
        <title>Whole Genome Sequence of 1,4-Dioxane Degrading Bacterium Mycobacterium dioxanotrophicus PH-06.</title>
        <authorList>
            <person name="He Y."/>
        </authorList>
    </citation>
    <scope>NUCLEOTIDE SEQUENCE [LARGE SCALE GENOMIC DNA]</scope>
    <source>
        <strain evidence="1 2">PH-06</strain>
    </source>
</reference>
<dbReference type="EMBL" id="CP020809">
    <property type="protein sequence ID" value="ART70911.1"/>
    <property type="molecule type" value="Genomic_DNA"/>
</dbReference>
<protein>
    <submittedName>
        <fullName evidence="1">Uncharacterized protein</fullName>
    </submittedName>
</protein>